<evidence type="ECO:0000256" key="1">
    <source>
        <dbReference type="ARBA" id="ARBA00001974"/>
    </source>
</evidence>
<name>A0A383F5W9_9ZZZZ</name>
<dbReference type="Pfam" id="PF02770">
    <property type="entry name" value="Acyl-CoA_dh_M"/>
    <property type="match status" value="1"/>
</dbReference>
<dbReference type="GO" id="GO:0005886">
    <property type="term" value="C:plasma membrane"/>
    <property type="evidence" value="ECO:0007669"/>
    <property type="project" value="TreeGrafter"/>
</dbReference>
<dbReference type="AlphaFoldDB" id="A0A383F5W9"/>
<accession>A0A383F5W9</accession>
<evidence type="ECO:0000256" key="2">
    <source>
        <dbReference type="ARBA" id="ARBA00022630"/>
    </source>
</evidence>
<comment type="cofactor">
    <cofactor evidence="1">
        <name>FAD</name>
        <dbReference type="ChEBI" id="CHEBI:57692"/>
    </cofactor>
</comment>
<dbReference type="InterPro" id="IPR013786">
    <property type="entry name" value="AcylCoA_DH/ox_N"/>
</dbReference>
<evidence type="ECO:0000259" key="5">
    <source>
        <dbReference type="Pfam" id="PF02770"/>
    </source>
</evidence>
<dbReference type="EMBL" id="UINC01231657">
    <property type="protein sequence ID" value="SVE64284.1"/>
    <property type="molecule type" value="Genomic_DNA"/>
</dbReference>
<evidence type="ECO:0008006" key="8">
    <source>
        <dbReference type="Google" id="ProtNLM"/>
    </source>
</evidence>
<dbReference type="Gene3D" id="1.10.540.10">
    <property type="entry name" value="Acyl-CoA dehydrogenase/oxidase, N-terminal domain"/>
    <property type="match status" value="1"/>
</dbReference>
<dbReference type="InterPro" id="IPR009100">
    <property type="entry name" value="AcylCoA_DH/oxidase_NM_dom_sf"/>
</dbReference>
<evidence type="ECO:0000313" key="7">
    <source>
        <dbReference type="EMBL" id="SVE64284.1"/>
    </source>
</evidence>
<reference evidence="7" key="1">
    <citation type="submission" date="2018-05" db="EMBL/GenBank/DDBJ databases">
        <authorList>
            <person name="Lanie J.A."/>
            <person name="Ng W.-L."/>
            <person name="Kazmierczak K.M."/>
            <person name="Andrzejewski T.M."/>
            <person name="Davidsen T.M."/>
            <person name="Wayne K.J."/>
            <person name="Tettelin H."/>
            <person name="Glass J.I."/>
            <person name="Rusch D."/>
            <person name="Podicherti R."/>
            <person name="Tsui H.-C.T."/>
            <person name="Winkler M.E."/>
        </authorList>
    </citation>
    <scope>NUCLEOTIDE SEQUENCE</scope>
</reference>
<dbReference type="Gene3D" id="2.40.110.10">
    <property type="entry name" value="Butyryl-CoA Dehydrogenase, subunit A, domain 2"/>
    <property type="match status" value="1"/>
</dbReference>
<dbReference type="GO" id="GO:0050660">
    <property type="term" value="F:flavin adenine dinucleotide binding"/>
    <property type="evidence" value="ECO:0007669"/>
    <property type="project" value="InterPro"/>
</dbReference>
<dbReference type="InterPro" id="IPR046373">
    <property type="entry name" value="Acyl-CoA_Oxase/DH_mid-dom_sf"/>
</dbReference>
<gene>
    <name evidence="7" type="ORF">METZ01_LOCUS517138</name>
</gene>
<evidence type="ECO:0000256" key="4">
    <source>
        <dbReference type="ARBA" id="ARBA00023002"/>
    </source>
</evidence>
<dbReference type="InterPro" id="IPR037069">
    <property type="entry name" value="AcylCoA_DH/ox_N_sf"/>
</dbReference>
<dbReference type="PANTHER" id="PTHR43292:SF3">
    <property type="entry name" value="ACYL-COA DEHYDROGENASE FADE29"/>
    <property type="match status" value="1"/>
</dbReference>
<evidence type="ECO:0000259" key="6">
    <source>
        <dbReference type="Pfam" id="PF02771"/>
    </source>
</evidence>
<dbReference type="Pfam" id="PF02771">
    <property type="entry name" value="Acyl-CoA_dh_N"/>
    <property type="match status" value="1"/>
</dbReference>
<dbReference type="InterPro" id="IPR006091">
    <property type="entry name" value="Acyl-CoA_Oxase/DH_mid-dom"/>
</dbReference>
<evidence type="ECO:0000256" key="3">
    <source>
        <dbReference type="ARBA" id="ARBA00022827"/>
    </source>
</evidence>
<dbReference type="PANTHER" id="PTHR43292">
    <property type="entry name" value="ACYL-COA DEHYDROGENASE"/>
    <property type="match status" value="1"/>
</dbReference>
<dbReference type="InterPro" id="IPR052161">
    <property type="entry name" value="Mycobact_Acyl-CoA_DH"/>
</dbReference>
<protein>
    <recommendedName>
        <fullName evidence="8">Acyl-CoA dehydrogenase/oxidase N-terminal domain-containing protein</fullName>
    </recommendedName>
</protein>
<dbReference type="SUPFAM" id="SSF56645">
    <property type="entry name" value="Acyl-CoA dehydrogenase NM domain-like"/>
    <property type="match status" value="1"/>
</dbReference>
<feature type="non-terminal residue" evidence="7">
    <location>
        <position position="228"/>
    </location>
</feature>
<dbReference type="FunFam" id="2.40.110.10:FF:000011">
    <property type="entry name" value="Acyl-CoA dehydrogenase FadE34"/>
    <property type="match status" value="1"/>
</dbReference>
<feature type="domain" description="Acyl-CoA dehydrogenase/oxidase N-terminal" evidence="6">
    <location>
        <begin position="1"/>
        <end position="107"/>
    </location>
</feature>
<keyword evidence="4" id="KW-0560">Oxidoreductase</keyword>
<feature type="non-terminal residue" evidence="7">
    <location>
        <position position="1"/>
    </location>
</feature>
<keyword evidence="2" id="KW-0285">Flavoprotein</keyword>
<proteinExistence type="predicted"/>
<sequence>RQEVTRFLQSSYPIGIKEKQDKRLPLNKEEVIRWQKILNEKGWFAVNWPSNFGGSGLSVTQKYILESALAEANTPVVIPFGVNMCGPVIYSFGTEDQKKKHLPGILNSDVWWCQGYSEPGSGSDLASLQTKAKKSSDGYVVNGTKTWTTLAQHADWIFCLVRTSSSGVKQEGISFLLIDMKTPGIEVKPIITIDGSHEVNMVYFVDVVVPYENLVGEEGQGWNIAKFL</sequence>
<feature type="domain" description="Acyl-CoA oxidase/dehydrogenase middle" evidence="5">
    <location>
        <begin position="113"/>
        <end position="200"/>
    </location>
</feature>
<dbReference type="GO" id="GO:0016627">
    <property type="term" value="F:oxidoreductase activity, acting on the CH-CH group of donors"/>
    <property type="evidence" value="ECO:0007669"/>
    <property type="project" value="InterPro"/>
</dbReference>
<organism evidence="7">
    <name type="scientific">marine metagenome</name>
    <dbReference type="NCBI Taxonomy" id="408172"/>
    <lineage>
        <taxon>unclassified sequences</taxon>
        <taxon>metagenomes</taxon>
        <taxon>ecological metagenomes</taxon>
    </lineage>
</organism>
<keyword evidence="3" id="KW-0274">FAD</keyword>